<dbReference type="GO" id="GO:0016020">
    <property type="term" value="C:membrane"/>
    <property type="evidence" value="ECO:0000318"/>
    <property type="project" value="GO_Central"/>
</dbReference>
<keyword evidence="3" id="KW-1185">Reference proteome</keyword>
<evidence type="ECO:0000313" key="2">
    <source>
        <dbReference type="EnsemblMetazoa" id="PPA38268.1"/>
    </source>
</evidence>
<gene>
    <name evidence="2" type="primary">WBGene00276637</name>
</gene>
<dbReference type="OrthoDB" id="92766at2759"/>
<name>A0A2A6CF84_PRIPA</name>
<protein>
    <submittedName>
        <fullName evidence="2">SGNH domain-containing protein</fullName>
    </submittedName>
</protein>
<dbReference type="Proteomes" id="UP000005239">
    <property type="component" value="Unassembled WGS sequence"/>
</dbReference>
<dbReference type="AlphaFoldDB" id="A0A2A6CF84"/>
<accession>A0A8R1UT30</accession>
<evidence type="ECO:0000313" key="3">
    <source>
        <dbReference type="Proteomes" id="UP000005239"/>
    </source>
</evidence>
<dbReference type="PANTHER" id="PTHR23028:SF53">
    <property type="entry name" value="ACYL_TRANSF_3 DOMAIN-CONTAINING PROTEIN"/>
    <property type="match status" value="1"/>
</dbReference>
<reference evidence="2" key="2">
    <citation type="submission" date="2022-06" db="UniProtKB">
        <authorList>
            <consortium name="EnsemblMetazoa"/>
        </authorList>
    </citation>
    <scope>IDENTIFICATION</scope>
    <source>
        <strain evidence="2">PS312</strain>
    </source>
</reference>
<organism evidence="2 3">
    <name type="scientific">Pristionchus pacificus</name>
    <name type="common">Parasitic nematode worm</name>
    <dbReference type="NCBI Taxonomy" id="54126"/>
    <lineage>
        <taxon>Eukaryota</taxon>
        <taxon>Metazoa</taxon>
        <taxon>Ecdysozoa</taxon>
        <taxon>Nematoda</taxon>
        <taxon>Chromadorea</taxon>
        <taxon>Rhabditida</taxon>
        <taxon>Rhabditina</taxon>
        <taxon>Diplogasteromorpha</taxon>
        <taxon>Diplogasteroidea</taxon>
        <taxon>Neodiplogasteridae</taxon>
        <taxon>Pristionchus</taxon>
    </lineage>
</organism>
<evidence type="ECO:0000259" key="1">
    <source>
        <dbReference type="Pfam" id="PF19040"/>
    </source>
</evidence>
<dbReference type="GO" id="GO:0000271">
    <property type="term" value="P:polysaccharide biosynthetic process"/>
    <property type="evidence" value="ECO:0000318"/>
    <property type="project" value="GO_Central"/>
</dbReference>
<proteinExistence type="predicted"/>
<dbReference type="InterPro" id="IPR043968">
    <property type="entry name" value="SGNH"/>
</dbReference>
<dbReference type="PANTHER" id="PTHR23028">
    <property type="entry name" value="ACETYLTRANSFERASE"/>
    <property type="match status" value="1"/>
</dbReference>
<sequence>YIEQGIRASFHLNNVFRSISSFDLQSAKTYNTDEASRGAYFKLPDDCVTDNEAESWTGLGRTVEPQLRCISRGHGKAKVLLIGNSYAYRTFPVLHKIFNGRYAEFRLFTKSSRMFLNKDPKDNEFDFSEMIKEVIKKSNPDLVFVIEKDMNADQNKGMTRDDPILKFTQEKVDFLSENVGTVVIDEQFYKPNMGNKGVAKVMEERLNSGKSTLTDFEDLRISRSKYNDEHKFGIQRLDALSGWNVVKNKVEEHLCDNEFCYLYVFMKYIIFVFNSFNPANLYAYYGDTANHQTVEMIKFVPAPSSSSYVNFSKLEPGYRKIIEDFLERSTATSTTMVTMPIENLTSIPSMSSNRTTISSITTISTTSAASTSTYCLLPLIMIFFVMK</sequence>
<dbReference type="EnsemblMetazoa" id="PPA38268.1">
    <property type="protein sequence ID" value="PPA38268.1"/>
    <property type="gene ID" value="WBGene00276637"/>
</dbReference>
<feature type="domain" description="SGNH" evidence="1">
    <location>
        <begin position="67"/>
        <end position="263"/>
    </location>
</feature>
<reference evidence="3" key="1">
    <citation type="journal article" date="2008" name="Nat. Genet.">
        <title>The Pristionchus pacificus genome provides a unique perspective on nematode lifestyle and parasitism.</title>
        <authorList>
            <person name="Dieterich C."/>
            <person name="Clifton S.W."/>
            <person name="Schuster L.N."/>
            <person name="Chinwalla A."/>
            <person name="Delehaunty K."/>
            <person name="Dinkelacker I."/>
            <person name="Fulton L."/>
            <person name="Fulton R."/>
            <person name="Godfrey J."/>
            <person name="Minx P."/>
            <person name="Mitreva M."/>
            <person name="Roeseler W."/>
            <person name="Tian H."/>
            <person name="Witte H."/>
            <person name="Yang S.P."/>
            <person name="Wilson R.K."/>
            <person name="Sommer R.J."/>
        </authorList>
    </citation>
    <scope>NUCLEOTIDE SEQUENCE [LARGE SCALE GENOMIC DNA]</scope>
    <source>
        <strain evidence="3">PS312</strain>
    </source>
</reference>
<dbReference type="InterPro" id="IPR050879">
    <property type="entry name" value="Acyltransferase_3"/>
</dbReference>
<accession>A0A2A6CF84</accession>
<dbReference type="Pfam" id="PF19040">
    <property type="entry name" value="SGNH"/>
    <property type="match status" value="1"/>
</dbReference>